<evidence type="ECO:0000256" key="1">
    <source>
        <dbReference type="SAM" id="MobiDB-lite"/>
    </source>
</evidence>
<sequence length="139" mass="14829">MVLFFPGPCSFFAEDCTALSAWHGWPTASLYTWPLEDEASATLAFFWGQESAPSLTWCAPPFTWSTLHLGHPSPGAPLPSPGAPLQHPSPGAPLPGAFPHVEHPSLRAPLAWSTPLLAPCLEHSLATCTWVTTCLSDLG</sequence>
<accession>B7Z9C8</accession>
<proteinExistence type="evidence at transcript level"/>
<evidence type="ECO:0000313" key="2">
    <source>
        <dbReference type="EMBL" id="BAH14264.1"/>
    </source>
</evidence>
<organism evidence="2">
    <name type="scientific">Homo sapiens</name>
    <name type="common">Human</name>
    <dbReference type="NCBI Taxonomy" id="9606"/>
    <lineage>
        <taxon>Eukaryota</taxon>
        <taxon>Metazoa</taxon>
        <taxon>Chordata</taxon>
        <taxon>Craniata</taxon>
        <taxon>Vertebrata</taxon>
        <taxon>Euteleostomi</taxon>
        <taxon>Mammalia</taxon>
        <taxon>Eutheria</taxon>
        <taxon>Euarchontoglires</taxon>
        <taxon>Primates</taxon>
        <taxon>Haplorrhini</taxon>
        <taxon>Catarrhini</taxon>
        <taxon>Hominidae</taxon>
        <taxon>Homo</taxon>
    </lineage>
</organism>
<name>B7Z9C8_HUMAN</name>
<protein>
    <submittedName>
        <fullName evidence="2">cDNA FLJ52617</fullName>
    </submittedName>
</protein>
<feature type="region of interest" description="Disordered" evidence="1">
    <location>
        <begin position="75"/>
        <end position="94"/>
    </location>
</feature>
<dbReference type="AlphaFoldDB" id="B7Z9C8"/>
<dbReference type="EMBL" id="AK304832">
    <property type="protein sequence ID" value="BAH14264.1"/>
    <property type="molecule type" value="mRNA"/>
</dbReference>
<reference evidence="2" key="1">
    <citation type="submission" date="2007-10" db="EMBL/GenBank/DDBJ databases">
        <title>NEDO human cDNA sequencing project focused on splicing variants.</title>
        <authorList>
            <person name="Wakamatsu A."/>
            <person name="Yamamoto J."/>
            <person name="Kimura K."/>
            <person name="Ishii S."/>
            <person name="Watanabe K."/>
            <person name="Sugiyama A."/>
            <person name="Murakawa K."/>
            <person name="Kaida T."/>
            <person name="Tsuchiya K."/>
            <person name="Fukuzumi Y."/>
            <person name="Kumagai A."/>
            <person name="Oishi Y."/>
            <person name="Yamamoto S."/>
            <person name="Ono Y."/>
            <person name="Komori Y."/>
            <person name="Yamazaki M."/>
            <person name="Kisu Y."/>
            <person name="Nishikawa T."/>
            <person name="Sugano S."/>
            <person name="Nomura N."/>
            <person name="Isogai T."/>
        </authorList>
    </citation>
    <scope>NUCLEOTIDE SEQUENCE</scope>
    <source>
        <tissue evidence="2">Uterus</tissue>
    </source>
</reference>